<organism evidence="1 2">
    <name type="scientific">Paraphaeosphaeria minitans</name>
    <dbReference type="NCBI Taxonomy" id="565426"/>
    <lineage>
        <taxon>Eukaryota</taxon>
        <taxon>Fungi</taxon>
        <taxon>Dikarya</taxon>
        <taxon>Ascomycota</taxon>
        <taxon>Pezizomycotina</taxon>
        <taxon>Dothideomycetes</taxon>
        <taxon>Pleosporomycetidae</taxon>
        <taxon>Pleosporales</taxon>
        <taxon>Massarineae</taxon>
        <taxon>Didymosphaeriaceae</taxon>
        <taxon>Paraphaeosphaeria</taxon>
    </lineage>
</organism>
<dbReference type="OrthoDB" id="10346236at2759"/>
<gene>
    <name evidence="1" type="ORF">PMIN01_08299</name>
</gene>
<comment type="caution">
    <text evidence="1">The sequence shown here is derived from an EMBL/GenBank/DDBJ whole genome shotgun (WGS) entry which is preliminary data.</text>
</comment>
<keyword evidence="2" id="KW-1185">Reference proteome</keyword>
<dbReference type="EMBL" id="WJXW01000008">
    <property type="protein sequence ID" value="KAF9733956.1"/>
    <property type="molecule type" value="Genomic_DNA"/>
</dbReference>
<accession>A0A9P6GE24</accession>
<reference evidence="1" key="1">
    <citation type="journal article" date="2020" name="Mol. Plant Microbe Interact.">
        <title>Genome Sequence of the Biocontrol Agent Coniothyrium minitans strain Conio (IMI 134523).</title>
        <authorList>
            <person name="Patel D."/>
            <person name="Shittu T.A."/>
            <person name="Baroncelli R."/>
            <person name="Muthumeenakshi S."/>
            <person name="Osborne T.H."/>
            <person name="Janganan T.K."/>
            <person name="Sreenivasaprasad S."/>
        </authorList>
    </citation>
    <scope>NUCLEOTIDE SEQUENCE</scope>
    <source>
        <strain evidence="1">Conio</strain>
    </source>
</reference>
<dbReference type="Proteomes" id="UP000756921">
    <property type="component" value="Unassembled WGS sequence"/>
</dbReference>
<evidence type="ECO:0000313" key="2">
    <source>
        <dbReference type="Proteomes" id="UP000756921"/>
    </source>
</evidence>
<proteinExistence type="predicted"/>
<dbReference type="AlphaFoldDB" id="A0A9P6GE24"/>
<evidence type="ECO:0000313" key="1">
    <source>
        <dbReference type="EMBL" id="KAF9733956.1"/>
    </source>
</evidence>
<protein>
    <submittedName>
        <fullName evidence="1">Uncharacterized protein</fullName>
    </submittedName>
</protein>
<name>A0A9P6GE24_9PLEO</name>
<sequence>MPLFAPLTLYTAHILRLRNLVQACIKALHRARPAFLALLTSYDPADPSPAQHHVLLDYVELRFAVGLNIREYWAWRTAPAVVRFLGDAAGRVAGLLCAAVGWWLLGREA</sequence>